<keyword evidence="3 8" id="KW-0812">Transmembrane</keyword>
<evidence type="ECO:0000313" key="10">
    <source>
        <dbReference type="Proteomes" id="UP000001683"/>
    </source>
</evidence>
<feature type="transmembrane region" description="Helical" evidence="8">
    <location>
        <begin position="163"/>
        <end position="180"/>
    </location>
</feature>
<dbReference type="KEGG" id="nth:Nther_0065"/>
<keyword evidence="1 8" id="KW-0813">Transport</keyword>
<dbReference type="HAMAP" id="MF_01521">
    <property type="entry name" value="MntP_pump"/>
    <property type="match status" value="1"/>
</dbReference>
<proteinExistence type="inferred from homology"/>
<comment type="similarity">
    <text evidence="8">Belongs to the MntP (TC 9.B.29) family.</text>
</comment>
<evidence type="ECO:0000256" key="2">
    <source>
        <dbReference type="ARBA" id="ARBA00022475"/>
    </source>
</evidence>
<evidence type="ECO:0000313" key="9">
    <source>
        <dbReference type="EMBL" id="ACB83664.1"/>
    </source>
</evidence>
<feature type="transmembrane region" description="Helical" evidence="8">
    <location>
        <begin position="6"/>
        <end position="26"/>
    </location>
</feature>
<sequence>MIDLWVTTLIALAVASDAFSVSLGIGTKSMTLSRVGKISLLVGFFHVAMPLLGLYLGDLLAGYLEELGEILGGGLLIFIGYRMISQYLAEEENEETIDFTKGTGLLIFSVSVSIDALTAGFTLGLAGAASLLTALIFGVVALVMTGFGLFLGQQLQSILRGKGELIGGILIIGIGLYFIVF</sequence>
<reference evidence="9 10" key="1">
    <citation type="submission" date="2008-04" db="EMBL/GenBank/DDBJ databases">
        <title>Complete sequence of chromosome of Natranaerobius thermophilus JW/NM-WN-LF.</title>
        <authorList>
            <consortium name="US DOE Joint Genome Institute"/>
            <person name="Copeland A."/>
            <person name="Lucas S."/>
            <person name="Lapidus A."/>
            <person name="Glavina del Rio T."/>
            <person name="Dalin E."/>
            <person name="Tice H."/>
            <person name="Bruce D."/>
            <person name="Goodwin L."/>
            <person name="Pitluck S."/>
            <person name="Chertkov O."/>
            <person name="Brettin T."/>
            <person name="Detter J.C."/>
            <person name="Han C."/>
            <person name="Kuske C.R."/>
            <person name="Schmutz J."/>
            <person name="Larimer F."/>
            <person name="Land M."/>
            <person name="Hauser L."/>
            <person name="Kyrpides N."/>
            <person name="Lykidis A."/>
            <person name="Mesbah N.M."/>
            <person name="Wiegel J."/>
        </authorList>
    </citation>
    <scope>NUCLEOTIDE SEQUENCE [LARGE SCALE GENOMIC DNA]</scope>
    <source>
        <strain evidence="10">ATCC BAA-1301 / DSM 18059 / JW/NM-WN-LF</strain>
    </source>
</reference>
<accession>B2A3N8</accession>
<evidence type="ECO:0000256" key="8">
    <source>
        <dbReference type="HAMAP-Rule" id="MF_01521"/>
    </source>
</evidence>
<dbReference type="InterPro" id="IPR003810">
    <property type="entry name" value="Mntp/YtaF"/>
</dbReference>
<dbReference type="GO" id="GO:0005886">
    <property type="term" value="C:plasma membrane"/>
    <property type="evidence" value="ECO:0007669"/>
    <property type="project" value="UniProtKB-SubCell"/>
</dbReference>
<keyword evidence="5 8" id="KW-0406">Ion transport</keyword>
<dbReference type="InParanoid" id="B2A3N8"/>
<dbReference type="OrthoDB" id="1679700at2"/>
<dbReference type="InterPro" id="IPR022929">
    <property type="entry name" value="Put_MntP"/>
</dbReference>
<evidence type="ECO:0000256" key="3">
    <source>
        <dbReference type="ARBA" id="ARBA00022692"/>
    </source>
</evidence>
<reference evidence="9 10" key="2">
    <citation type="journal article" date="2011" name="J. Bacteriol.">
        <title>Complete genome sequence of the anaerobic, halophilic alkalithermophile Natranaerobius thermophilus JW/NM-WN-LF.</title>
        <authorList>
            <person name="Zhao B."/>
            <person name="Mesbah N.M."/>
            <person name="Dalin E."/>
            <person name="Goodwin L."/>
            <person name="Nolan M."/>
            <person name="Pitluck S."/>
            <person name="Chertkov O."/>
            <person name="Brettin T.S."/>
            <person name="Han J."/>
            <person name="Larimer F.W."/>
            <person name="Land M.L."/>
            <person name="Hauser L."/>
            <person name="Kyrpides N."/>
            <person name="Wiegel J."/>
        </authorList>
    </citation>
    <scope>NUCLEOTIDE SEQUENCE [LARGE SCALE GENOMIC DNA]</scope>
    <source>
        <strain evidence="10">ATCC BAA-1301 / DSM 18059 / JW/NM-WN-LF</strain>
    </source>
</reference>
<evidence type="ECO:0000256" key="7">
    <source>
        <dbReference type="ARBA" id="ARBA00023211"/>
    </source>
</evidence>
<dbReference type="HOGENOM" id="CLU_096410_1_0_9"/>
<feature type="transmembrane region" description="Helical" evidence="8">
    <location>
        <begin position="38"/>
        <end position="55"/>
    </location>
</feature>
<dbReference type="PANTHER" id="PTHR35529">
    <property type="entry name" value="MANGANESE EFFLUX PUMP MNTP-RELATED"/>
    <property type="match status" value="1"/>
</dbReference>
<feature type="transmembrane region" description="Helical" evidence="8">
    <location>
        <begin position="131"/>
        <end position="151"/>
    </location>
</feature>
<evidence type="ECO:0000256" key="6">
    <source>
        <dbReference type="ARBA" id="ARBA00023136"/>
    </source>
</evidence>
<name>B2A3N8_NATTJ</name>
<dbReference type="eggNOG" id="COG1971">
    <property type="taxonomic scope" value="Bacteria"/>
</dbReference>
<organism evidence="9 10">
    <name type="scientific">Natranaerobius thermophilus (strain ATCC BAA-1301 / DSM 18059 / JW/NM-WN-LF)</name>
    <dbReference type="NCBI Taxonomy" id="457570"/>
    <lineage>
        <taxon>Bacteria</taxon>
        <taxon>Bacillati</taxon>
        <taxon>Bacillota</taxon>
        <taxon>Clostridia</taxon>
        <taxon>Natranaerobiales</taxon>
        <taxon>Natranaerobiaceae</taxon>
        <taxon>Natranaerobius</taxon>
    </lineage>
</organism>
<dbReference type="GO" id="GO:0005384">
    <property type="term" value="F:manganese ion transmembrane transporter activity"/>
    <property type="evidence" value="ECO:0007669"/>
    <property type="project" value="UniProtKB-UniRule"/>
</dbReference>
<feature type="transmembrane region" description="Helical" evidence="8">
    <location>
        <begin position="105"/>
        <end position="125"/>
    </location>
</feature>
<keyword evidence="4 8" id="KW-1133">Transmembrane helix</keyword>
<keyword evidence="7 8" id="KW-0464">Manganese</keyword>
<dbReference type="FunCoup" id="B2A3N8">
    <property type="interactions" value="34"/>
</dbReference>
<dbReference type="Proteomes" id="UP000001683">
    <property type="component" value="Chromosome"/>
</dbReference>
<feature type="transmembrane region" description="Helical" evidence="8">
    <location>
        <begin position="67"/>
        <end position="84"/>
    </location>
</feature>
<keyword evidence="6 8" id="KW-0472">Membrane</keyword>
<evidence type="ECO:0000256" key="4">
    <source>
        <dbReference type="ARBA" id="ARBA00022989"/>
    </source>
</evidence>
<comment type="subcellular location">
    <subcellularLocation>
        <location evidence="8">Cell membrane</location>
        <topology evidence="8">Multi-pass membrane protein</topology>
    </subcellularLocation>
</comment>
<dbReference type="RefSeq" id="WP_012446555.1">
    <property type="nucleotide sequence ID" value="NC_010718.1"/>
</dbReference>
<protein>
    <recommendedName>
        <fullName evidence="8">Putative manganese efflux pump MntP</fullName>
    </recommendedName>
</protein>
<keyword evidence="10" id="KW-1185">Reference proteome</keyword>
<dbReference type="Pfam" id="PF02659">
    <property type="entry name" value="Mntp"/>
    <property type="match status" value="1"/>
</dbReference>
<dbReference type="AlphaFoldDB" id="B2A3N8"/>
<gene>
    <name evidence="8" type="primary">mntP</name>
    <name evidence="9" type="ordered locus">Nther_0065</name>
</gene>
<evidence type="ECO:0000256" key="5">
    <source>
        <dbReference type="ARBA" id="ARBA00023065"/>
    </source>
</evidence>
<dbReference type="PANTHER" id="PTHR35529:SF1">
    <property type="entry name" value="MANGANESE EFFLUX PUMP MNTP-RELATED"/>
    <property type="match status" value="1"/>
</dbReference>
<evidence type="ECO:0000256" key="1">
    <source>
        <dbReference type="ARBA" id="ARBA00022448"/>
    </source>
</evidence>
<keyword evidence="2 8" id="KW-1003">Cell membrane</keyword>
<comment type="function">
    <text evidence="8">Probably functions as a manganese efflux pump.</text>
</comment>
<dbReference type="EMBL" id="CP001034">
    <property type="protein sequence ID" value="ACB83664.1"/>
    <property type="molecule type" value="Genomic_DNA"/>
</dbReference>